<dbReference type="Proteomes" id="UP001597097">
    <property type="component" value="Unassembled WGS sequence"/>
</dbReference>
<keyword evidence="2" id="KW-1185">Reference proteome</keyword>
<sequence>MDAMAGIASTEITAGWHHSAGNDPPAYGYSATLTVAARTHPFAVVDRAYGRAAPTARCSSMAAWPAR</sequence>
<dbReference type="RefSeq" id="WP_219533922.1">
    <property type="nucleotide sequence ID" value="NZ_JAHKRM010000020.1"/>
</dbReference>
<evidence type="ECO:0000313" key="1">
    <source>
        <dbReference type="EMBL" id="MFD1545657.1"/>
    </source>
</evidence>
<protein>
    <submittedName>
        <fullName evidence="1">Uncharacterized protein</fullName>
    </submittedName>
</protein>
<evidence type="ECO:0000313" key="2">
    <source>
        <dbReference type="Proteomes" id="UP001597097"/>
    </source>
</evidence>
<gene>
    <name evidence="1" type="ORF">ACFSJ0_52055</name>
</gene>
<comment type="caution">
    <text evidence="1">The sequence shown here is derived from an EMBL/GenBank/DDBJ whole genome shotgun (WGS) entry which is preliminary data.</text>
</comment>
<organism evidence="1 2">
    <name type="scientific">Nonomuraea guangzhouensis</name>
    <dbReference type="NCBI Taxonomy" id="1291555"/>
    <lineage>
        <taxon>Bacteria</taxon>
        <taxon>Bacillati</taxon>
        <taxon>Actinomycetota</taxon>
        <taxon>Actinomycetes</taxon>
        <taxon>Streptosporangiales</taxon>
        <taxon>Streptosporangiaceae</taxon>
        <taxon>Nonomuraea</taxon>
    </lineage>
</organism>
<proteinExistence type="predicted"/>
<name>A0ABW4GSB8_9ACTN</name>
<accession>A0ABW4GSB8</accession>
<reference evidence="2" key="1">
    <citation type="journal article" date="2019" name="Int. J. Syst. Evol. Microbiol.">
        <title>The Global Catalogue of Microorganisms (GCM) 10K type strain sequencing project: providing services to taxonomists for standard genome sequencing and annotation.</title>
        <authorList>
            <consortium name="The Broad Institute Genomics Platform"/>
            <consortium name="The Broad Institute Genome Sequencing Center for Infectious Disease"/>
            <person name="Wu L."/>
            <person name="Ma J."/>
        </authorList>
    </citation>
    <scope>NUCLEOTIDE SEQUENCE [LARGE SCALE GENOMIC DNA]</scope>
    <source>
        <strain evidence="2">CGMCC 1.15399</strain>
    </source>
</reference>
<dbReference type="EMBL" id="JBHUCM010000048">
    <property type="protein sequence ID" value="MFD1545657.1"/>
    <property type="molecule type" value="Genomic_DNA"/>
</dbReference>